<reference evidence="2 3" key="1">
    <citation type="submission" date="2017-10" db="EMBL/GenBank/DDBJ databases">
        <title>A large-scale comparative metagenomic study reveals the eutrophication-driven functional interactions in six Microcystis-epibionts communities.</title>
        <authorList>
            <person name="Li Q."/>
            <person name="Lin F."/>
        </authorList>
    </citation>
    <scope>NUCLEOTIDE SEQUENCE [LARGE SCALE GENOMIC DNA]</scope>
    <source>
        <strain evidence="2">TW10</strain>
    </source>
</reference>
<proteinExistence type="predicted"/>
<accession>A0A3E0M4E4</accession>
<dbReference type="EMBL" id="QQWD01000005">
    <property type="protein sequence ID" value="REJ54506.1"/>
    <property type="molecule type" value="Genomic_DNA"/>
</dbReference>
<evidence type="ECO:0000313" key="2">
    <source>
        <dbReference type="EMBL" id="REJ54506.1"/>
    </source>
</evidence>
<dbReference type="Proteomes" id="UP000257002">
    <property type="component" value="Unassembled WGS sequence"/>
</dbReference>
<name>A0A3E0M4E4_9CHRO</name>
<feature type="domain" description="Apea-like HEPN" evidence="1">
    <location>
        <begin position="1"/>
        <end position="132"/>
    </location>
</feature>
<sequence length="139" mass="16559">MQALDIYHKQTKKIKHNIEYMSQDSCQNGIAQQLCEVIQNYPIQEDFKTFLDSQVKYLFKVEMNLKDRLRNIIDNISYLFIENNDATKQSFADTFNSQDDSLFSRINQDQDLKDKFIKRVTEIRNNLTNPDKKIKIKNQ</sequence>
<evidence type="ECO:0000313" key="3">
    <source>
        <dbReference type="Proteomes" id="UP000257002"/>
    </source>
</evidence>
<comment type="caution">
    <text evidence="2">The sequence shown here is derived from an EMBL/GenBank/DDBJ whole genome shotgun (WGS) entry which is preliminary data.</text>
</comment>
<dbReference type="InterPro" id="IPR041229">
    <property type="entry name" value="HEPN_Apea"/>
</dbReference>
<organism evidence="2 3">
    <name type="scientific">Microcystis wesenbergii TW10</name>
    <dbReference type="NCBI Taxonomy" id="2060474"/>
    <lineage>
        <taxon>Bacteria</taxon>
        <taxon>Bacillati</taxon>
        <taxon>Cyanobacteriota</taxon>
        <taxon>Cyanophyceae</taxon>
        <taxon>Oscillatoriophycideae</taxon>
        <taxon>Chroococcales</taxon>
        <taxon>Microcystaceae</taxon>
        <taxon>Microcystis</taxon>
    </lineage>
</organism>
<dbReference type="AlphaFoldDB" id="A0A3E0M4E4"/>
<dbReference type="Pfam" id="PF18739">
    <property type="entry name" value="HEPN_Apea"/>
    <property type="match status" value="1"/>
</dbReference>
<gene>
    <name evidence="2" type="ORF">DWQ51_06045</name>
</gene>
<protein>
    <recommendedName>
        <fullName evidence="1">Apea-like HEPN domain-containing protein</fullName>
    </recommendedName>
</protein>
<evidence type="ECO:0000259" key="1">
    <source>
        <dbReference type="Pfam" id="PF18739"/>
    </source>
</evidence>